<reference evidence="14 15" key="1">
    <citation type="journal article" date="2016" name="Nat. Commun.">
        <title>Thousands of microbial genomes shed light on interconnected biogeochemical processes in an aquifer system.</title>
        <authorList>
            <person name="Anantharaman K."/>
            <person name="Brown C.T."/>
            <person name="Hug L.A."/>
            <person name="Sharon I."/>
            <person name="Castelle C.J."/>
            <person name="Probst A.J."/>
            <person name="Thomas B.C."/>
            <person name="Singh A."/>
            <person name="Wilkins M.J."/>
            <person name="Karaoz U."/>
            <person name="Brodie E.L."/>
            <person name="Williams K.H."/>
            <person name="Hubbard S.S."/>
            <person name="Banfield J.F."/>
        </authorList>
    </citation>
    <scope>NUCLEOTIDE SEQUENCE [LARGE SCALE GENOMIC DNA]</scope>
</reference>
<keyword evidence="8" id="KW-0418">Kinase</keyword>
<keyword evidence="5" id="KW-0597">Phosphoprotein</keyword>
<name>A0A1F5YT43_9BACT</name>
<evidence type="ECO:0000259" key="13">
    <source>
        <dbReference type="PROSITE" id="PS50109"/>
    </source>
</evidence>
<comment type="catalytic activity">
    <reaction evidence="1">
        <text>ATP + protein L-histidine = ADP + protein N-phospho-L-histidine.</text>
        <dbReference type="EC" id="2.7.13.3"/>
    </reaction>
</comment>
<evidence type="ECO:0000256" key="10">
    <source>
        <dbReference type="ARBA" id="ARBA00023012"/>
    </source>
</evidence>
<organism evidence="14 15">
    <name type="scientific">Candidatus Glassbacteria bacterium RIFCSPLOWO2_12_FULL_58_11</name>
    <dbReference type="NCBI Taxonomy" id="1817867"/>
    <lineage>
        <taxon>Bacteria</taxon>
        <taxon>Candidatus Glassiibacteriota</taxon>
    </lineage>
</organism>
<evidence type="ECO:0000256" key="8">
    <source>
        <dbReference type="ARBA" id="ARBA00022777"/>
    </source>
</evidence>
<dbReference type="PANTHER" id="PTHR43047:SF72">
    <property type="entry name" value="OSMOSENSING HISTIDINE PROTEIN KINASE SLN1"/>
    <property type="match status" value="1"/>
</dbReference>
<keyword evidence="7" id="KW-0547">Nucleotide-binding</keyword>
<keyword evidence="12" id="KW-0812">Transmembrane</keyword>
<comment type="caution">
    <text evidence="14">The sequence shown here is derived from an EMBL/GenBank/DDBJ whole genome shotgun (WGS) entry which is preliminary data.</text>
</comment>
<feature type="transmembrane region" description="Helical" evidence="12">
    <location>
        <begin position="172"/>
        <end position="198"/>
    </location>
</feature>
<evidence type="ECO:0000256" key="9">
    <source>
        <dbReference type="ARBA" id="ARBA00022840"/>
    </source>
</evidence>
<proteinExistence type="predicted"/>
<dbReference type="InterPro" id="IPR036097">
    <property type="entry name" value="HisK_dim/P_sf"/>
</dbReference>
<dbReference type="PRINTS" id="PR00344">
    <property type="entry name" value="BCTRLSENSOR"/>
</dbReference>
<feature type="transmembrane region" description="Helical" evidence="12">
    <location>
        <begin position="88"/>
        <end position="111"/>
    </location>
</feature>
<dbReference type="GO" id="GO:0000155">
    <property type="term" value="F:phosphorelay sensor kinase activity"/>
    <property type="evidence" value="ECO:0007669"/>
    <property type="project" value="InterPro"/>
</dbReference>
<evidence type="ECO:0000256" key="7">
    <source>
        <dbReference type="ARBA" id="ARBA00022741"/>
    </source>
</evidence>
<dbReference type="CDD" id="cd00082">
    <property type="entry name" value="HisKA"/>
    <property type="match status" value="1"/>
</dbReference>
<dbReference type="InterPro" id="IPR036890">
    <property type="entry name" value="HATPase_C_sf"/>
</dbReference>
<dbReference type="InterPro" id="IPR003594">
    <property type="entry name" value="HATPase_dom"/>
</dbReference>
<evidence type="ECO:0000256" key="12">
    <source>
        <dbReference type="SAM" id="Phobius"/>
    </source>
</evidence>
<dbReference type="AlphaFoldDB" id="A0A1F5YT43"/>
<evidence type="ECO:0000256" key="2">
    <source>
        <dbReference type="ARBA" id="ARBA00004236"/>
    </source>
</evidence>
<dbReference type="SMART" id="SM00387">
    <property type="entry name" value="HATPase_c"/>
    <property type="match status" value="1"/>
</dbReference>
<dbReference type="EC" id="2.7.13.3" evidence="3"/>
<evidence type="ECO:0000256" key="3">
    <source>
        <dbReference type="ARBA" id="ARBA00012438"/>
    </source>
</evidence>
<dbReference type="FunFam" id="3.30.565.10:FF:000023">
    <property type="entry name" value="PAS domain-containing sensor histidine kinase"/>
    <property type="match status" value="1"/>
</dbReference>
<evidence type="ECO:0000313" key="15">
    <source>
        <dbReference type="Proteomes" id="UP000179129"/>
    </source>
</evidence>
<dbReference type="SMART" id="SM00388">
    <property type="entry name" value="HisKA"/>
    <property type="match status" value="1"/>
</dbReference>
<comment type="subcellular location">
    <subcellularLocation>
        <location evidence="2">Cell membrane</location>
    </subcellularLocation>
</comment>
<feature type="transmembrane region" description="Helical" evidence="12">
    <location>
        <begin position="28"/>
        <end position="49"/>
    </location>
</feature>
<keyword evidence="11 12" id="KW-0472">Membrane</keyword>
<sequence length="459" mass="52013">MKKTIEKLSLTYRDELVDRVGWLVRLRWAAAFGVSSTILLVTSLFDLLIDGHRLLLISSSIFIFNALYQAYLKWLLTRRDMPGWHQRVALFANLQISVDLIILIVLIYYSGGAENPFYFYFIFHMIIASILLSNAASYFQATLAVVLFNLMLLLEGYGLIPHHRLFPFFEEAIYGHPLFLIGLSTVFVSTIYLSVYMATSITSRLRMRETELLNLKNSLELANLVLREVHEHRSRFILKVEHELKAPLAAIQSLIAVILTSFSREISPKVNELLSRAEKRTHILLEMIRELLELSRLQIAGHRFEKQPVELEPLLSRQIEILRAQAEHKSLALIRKIAPGLPKISGDPRAIEQVAMNLLSNAVKYTESGRVEIEAEAGEKFVRLTVTDTGIGMSPEELNRIFEEFYRTSGAKEKYEGTGLGLSIVKEIVEGHGGKIEVDSSPGKGSRFSVLLPVFDSRA</sequence>
<evidence type="ECO:0000256" key="1">
    <source>
        <dbReference type="ARBA" id="ARBA00000085"/>
    </source>
</evidence>
<dbReference type="Pfam" id="PF02518">
    <property type="entry name" value="HATPase_c"/>
    <property type="match status" value="1"/>
</dbReference>
<evidence type="ECO:0000256" key="11">
    <source>
        <dbReference type="ARBA" id="ARBA00023136"/>
    </source>
</evidence>
<keyword evidence="9" id="KW-0067">ATP-binding</keyword>
<keyword evidence="12" id="KW-1133">Transmembrane helix</keyword>
<feature type="domain" description="Histidine kinase" evidence="13">
    <location>
        <begin position="239"/>
        <end position="456"/>
    </location>
</feature>
<dbReference type="Pfam" id="PF00512">
    <property type="entry name" value="HisKA"/>
    <property type="match status" value="1"/>
</dbReference>
<dbReference type="EMBL" id="MFIX01000153">
    <property type="protein sequence ID" value="OGG03284.1"/>
    <property type="molecule type" value="Genomic_DNA"/>
</dbReference>
<dbReference type="GO" id="GO:0005524">
    <property type="term" value="F:ATP binding"/>
    <property type="evidence" value="ECO:0007669"/>
    <property type="project" value="UniProtKB-KW"/>
</dbReference>
<keyword evidence="10" id="KW-0902">Two-component regulatory system</keyword>
<dbReference type="Proteomes" id="UP000179129">
    <property type="component" value="Unassembled WGS sequence"/>
</dbReference>
<accession>A0A1F5YT43</accession>
<dbReference type="STRING" id="1817867.A3F83_02505"/>
<dbReference type="SUPFAM" id="SSF55874">
    <property type="entry name" value="ATPase domain of HSP90 chaperone/DNA topoisomerase II/histidine kinase"/>
    <property type="match status" value="1"/>
</dbReference>
<dbReference type="InterPro" id="IPR003661">
    <property type="entry name" value="HisK_dim/P_dom"/>
</dbReference>
<evidence type="ECO:0000256" key="4">
    <source>
        <dbReference type="ARBA" id="ARBA00022475"/>
    </source>
</evidence>
<evidence type="ECO:0000256" key="5">
    <source>
        <dbReference type="ARBA" id="ARBA00022553"/>
    </source>
</evidence>
<evidence type="ECO:0000313" key="14">
    <source>
        <dbReference type="EMBL" id="OGG03284.1"/>
    </source>
</evidence>
<evidence type="ECO:0000256" key="6">
    <source>
        <dbReference type="ARBA" id="ARBA00022679"/>
    </source>
</evidence>
<dbReference type="GO" id="GO:0009927">
    <property type="term" value="F:histidine phosphotransfer kinase activity"/>
    <property type="evidence" value="ECO:0007669"/>
    <property type="project" value="TreeGrafter"/>
</dbReference>
<dbReference type="CDD" id="cd16922">
    <property type="entry name" value="HATPase_EvgS-ArcB-TorS-like"/>
    <property type="match status" value="1"/>
</dbReference>
<dbReference type="InterPro" id="IPR005467">
    <property type="entry name" value="His_kinase_dom"/>
</dbReference>
<gene>
    <name evidence="14" type="ORF">A3F83_02505</name>
</gene>
<dbReference type="SUPFAM" id="SSF47384">
    <property type="entry name" value="Homodimeric domain of signal transducing histidine kinase"/>
    <property type="match status" value="1"/>
</dbReference>
<dbReference type="GO" id="GO:0005886">
    <property type="term" value="C:plasma membrane"/>
    <property type="evidence" value="ECO:0007669"/>
    <property type="project" value="UniProtKB-SubCell"/>
</dbReference>
<dbReference type="InterPro" id="IPR004358">
    <property type="entry name" value="Sig_transdc_His_kin-like_C"/>
</dbReference>
<feature type="transmembrane region" description="Helical" evidence="12">
    <location>
        <begin position="143"/>
        <end position="160"/>
    </location>
</feature>
<protein>
    <recommendedName>
        <fullName evidence="3">histidine kinase</fullName>
        <ecNumber evidence="3">2.7.13.3</ecNumber>
    </recommendedName>
</protein>
<dbReference type="PANTHER" id="PTHR43047">
    <property type="entry name" value="TWO-COMPONENT HISTIDINE PROTEIN KINASE"/>
    <property type="match status" value="1"/>
</dbReference>
<keyword evidence="6" id="KW-0808">Transferase</keyword>
<dbReference type="PROSITE" id="PS50109">
    <property type="entry name" value="HIS_KIN"/>
    <property type="match status" value="1"/>
</dbReference>
<feature type="transmembrane region" description="Helical" evidence="12">
    <location>
        <begin position="117"/>
        <end position="136"/>
    </location>
</feature>
<feature type="transmembrane region" description="Helical" evidence="12">
    <location>
        <begin position="55"/>
        <end position="76"/>
    </location>
</feature>
<dbReference type="Gene3D" id="3.30.565.10">
    <property type="entry name" value="Histidine kinase-like ATPase, C-terminal domain"/>
    <property type="match status" value="1"/>
</dbReference>
<keyword evidence="4" id="KW-1003">Cell membrane</keyword>
<dbReference type="Gene3D" id="1.10.287.130">
    <property type="match status" value="1"/>
</dbReference>